<protein>
    <submittedName>
        <fullName evidence="2">Uncharacterized protein</fullName>
    </submittedName>
</protein>
<organism evidence="2 3">
    <name type="scientific">Peronospora matthiolae</name>
    <dbReference type="NCBI Taxonomy" id="2874970"/>
    <lineage>
        <taxon>Eukaryota</taxon>
        <taxon>Sar</taxon>
        <taxon>Stramenopiles</taxon>
        <taxon>Oomycota</taxon>
        <taxon>Peronosporomycetes</taxon>
        <taxon>Peronosporales</taxon>
        <taxon>Peronosporaceae</taxon>
        <taxon>Peronospora</taxon>
    </lineage>
</organism>
<gene>
    <name evidence="2" type="ORF">PM001_LOCUS25649</name>
</gene>
<evidence type="ECO:0000313" key="3">
    <source>
        <dbReference type="Proteomes" id="UP001162060"/>
    </source>
</evidence>
<evidence type="ECO:0000256" key="1">
    <source>
        <dbReference type="SAM" id="MobiDB-lite"/>
    </source>
</evidence>
<comment type="caution">
    <text evidence="2">The sequence shown here is derived from an EMBL/GenBank/DDBJ whole genome shotgun (WGS) entry which is preliminary data.</text>
</comment>
<evidence type="ECO:0000313" key="2">
    <source>
        <dbReference type="EMBL" id="CAK7940499.1"/>
    </source>
</evidence>
<proteinExistence type="predicted"/>
<dbReference type="Proteomes" id="UP001162060">
    <property type="component" value="Unassembled WGS sequence"/>
</dbReference>
<accession>A0AAV1V4Y5</accession>
<feature type="region of interest" description="Disordered" evidence="1">
    <location>
        <begin position="20"/>
        <end position="53"/>
    </location>
</feature>
<dbReference type="EMBL" id="CAKLBY020000258">
    <property type="protein sequence ID" value="CAK7940499.1"/>
    <property type="molecule type" value="Genomic_DNA"/>
</dbReference>
<feature type="compositionally biased region" description="Low complexity" evidence="1">
    <location>
        <begin position="36"/>
        <end position="53"/>
    </location>
</feature>
<reference evidence="2" key="1">
    <citation type="submission" date="2024-01" db="EMBL/GenBank/DDBJ databases">
        <authorList>
            <person name="Webb A."/>
        </authorList>
    </citation>
    <scope>NUCLEOTIDE SEQUENCE</scope>
    <source>
        <strain evidence="2">Pm1</strain>
    </source>
</reference>
<sequence>MQHVKDIATLSEAQNAQLQRAVNTGDRAGDTEEAETTVAAITSGGSTGGRATARMKGGIAWTRSAHGTRGASKCAEAAARQEELAESREVVNTA</sequence>
<name>A0AAV1V4Y5_9STRA</name>
<dbReference type="AlphaFoldDB" id="A0AAV1V4Y5"/>